<dbReference type="Gene3D" id="3.90.550.10">
    <property type="entry name" value="Spore Coat Polysaccharide Biosynthesis Protein SpsA, Chain A"/>
    <property type="match status" value="1"/>
</dbReference>
<dbReference type="NCBIfam" id="NF045782">
    <property type="entry name" value="NicBOxredNboR"/>
    <property type="match status" value="1"/>
</dbReference>
<protein>
    <submittedName>
        <fullName evidence="2">Molybdenum cofactor cytidylyltransferase</fullName>
    </submittedName>
</protein>
<keyword evidence="2" id="KW-0808">Transferase</keyword>
<reference evidence="2 3" key="1">
    <citation type="submission" date="2016-10" db="EMBL/GenBank/DDBJ databases">
        <authorList>
            <person name="de Groot N.N."/>
        </authorList>
    </citation>
    <scope>NUCLEOTIDE SEQUENCE [LARGE SCALE GENOMIC DNA]</scope>
    <source>
        <strain evidence="2 3">DSM 20117</strain>
    </source>
</reference>
<sequence>MLLAAGAGTRLGRGPKALLEFRQEPLVSYVASVLRNGGCAEIVVVLGAGADQIRGKADLSGCLVLDNPDWSGGMGSSFRLGAAAVSPGFHMLAVLVDQPGLTSAIVRRLLDSHKPGRVTAAAYRGADGELQRGHPVLFDAALVAQAAEAANGDSGARGFLQDHAYLIDLVDCSDESDGGDVDTAADLYRLE</sequence>
<organism evidence="2 3">
    <name type="scientific">Crystallibacter crystallopoietes</name>
    <dbReference type="NCBI Taxonomy" id="37928"/>
    <lineage>
        <taxon>Bacteria</taxon>
        <taxon>Bacillati</taxon>
        <taxon>Actinomycetota</taxon>
        <taxon>Actinomycetes</taxon>
        <taxon>Micrococcales</taxon>
        <taxon>Micrococcaceae</taxon>
        <taxon>Crystallibacter</taxon>
    </lineage>
</organism>
<dbReference type="Proteomes" id="UP000181917">
    <property type="component" value="Unassembled WGS sequence"/>
</dbReference>
<name>A0A1H1CGB8_9MICC</name>
<evidence type="ECO:0000313" key="2">
    <source>
        <dbReference type="EMBL" id="SDQ63184.1"/>
    </source>
</evidence>
<dbReference type="GO" id="GO:0016779">
    <property type="term" value="F:nucleotidyltransferase activity"/>
    <property type="evidence" value="ECO:0007669"/>
    <property type="project" value="UniProtKB-KW"/>
</dbReference>
<dbReference type="EMBL" id="FNKH01000002">
    <property type="protein sequence ID" value="SDQ63184.1"/>
    <property type="molecule type" value="Genomic_DNA"/>
</dbReference>
<feature type="domain" description="MobA-like NTP transferase" evidence="1">
    <location>
        <begin position="2"/>
        <end position="163"/>
    </location>
</feature>
<keyword evidence="2" id="KW-0548">Nucleotidyltransferase</keyword>
<gene>
    <name evidence="2" type="ORF">SAMN04489742_1907</name>
</gene>
<dbReference type="InterPro" id="IPR054799">
    <property type="entry name" value="NboR"/>
</dbReference>
<evidence type="ECO:0000259" key="1">
    <source>
        <dbReference type="Pfam" id="PF12804"/>
    </source>
</evidence>
<dbReference type="AlphaFoldDB" id="A0A1H1CGB8"/>
<dbReference type="InterPro" id="IPR025877">
    <property type="entry name" value="MobA-like_NTP_Trfase"/>
</dbReference>
<dbReference type="CDD" id="cd04182">
    <property type="entry name" value="GT_2_like_f"/>
    <property type="match status" value="1"/>
</dbReference>
<evidence type="ECO:0000313" key="3">
    <source>
        <dbReference type="Proteomes" id="UP000181917"/>
    </source>
</evidence>
<dbReference type="SUPFAM" id="SSF53448">
    <property type="entry name" value="Nucleotide-diphospho-sugar transferases"/>
    <property type="match status" value="1"/>
</dbReference>
<dbReference type="PANTHER" id="PTHR43777">
    <property type="entry name" value="MOLYBDENUM COFACTOR CYTIDYLYLTRANSFERASE"/>
    <property type="match status" value="1"/>
</dbReference>
<dbReference type="STRING" id="37928.SAMN04489742_1907"/>
<accession>A0A1H1CGB8</accession>
<dbReference type="Pfam" id="PF12804">
    <property type="entry name" value="NTP_transf_3"/>
    <property type="match status" value="1"/>
</dbReference>
<keyword evidence="3" id="KW-1185">Reference proteome</keyword>
<proteinExistence type="predicted"/>
<dbReference type="InterPro" id="IPR029044">
    <property type="entry name" value="Nucleotide-diphossugar_trans"/>
</dbReference>
<dbReference type="PANTHER" id="PTHR43777:SF1">
    <property type="entry name" value="MOLYBDENUM COFACTOR CYTIDYLYLTRANSFERASE"/>
    <property type="match status" value="1"/>
</dbReference>